<sequence length="75" mass="8395">MEEGSKASDMKKPPPRTGAAEGQGEDFTAKERKEKTRTTMAVVGRDAVKGASTARRWRSKPKEYERLRRKSLGLT</sequence>
<protein>
    <submittedName>
        <fullName evidence="2">Uncharacterized protein</fullName>
    </submittedName>
</protein>
<dbReference type="EMBL" id="SPHZ02000006">
    <property type="protein sequence ID" value="KAF0914395.1"/>
    <property type="molecule type" value="Genomic_DNA"/>
</dbReference>
<evidence type="ECO:0000256" key="1">
    <source>
        <dbReference type="SAM" id="MobiDB-lite"/>
    </source>
</evidence>
<organism evidence="2 3">
    <name type="scientific">Oryza meyeriana var. granulata</name>
    <dbReference type="NCBI Taxonomy" id="110450"/>
    <lineage>
        <taxon>Eukaryota</taxon>
        <taxon>Viridiplantae</taxon>
        <taxon>Streptophyta</taxon>
        <taxon>Embryophyta</taxon>
        <taxon>Tracheophyta</taxon>
        <taxon>Spermatophyta</taxon>
        <taxon>Magnoliopsida</taxon>
        <taxon>Liliopsida</taxon>
        <taxon>Poales</taxon>
        <taxon>Poaceae</taxon>
        <taxon>BOP clade</taxon>
        <taxon>Oryzoideae</taxon>
        <taxon>Oryzeae</taxon>
        <taxon>Oryzinae</taxon>
        <taxon>Oryza</taxon>
        <taxon>Oryza meyeriana</taxon>
    </lineage>
</organism>
<proteinExistence type="predicted"/>
<name>A0A6G1DNI6_9ORYZ</name>
<feature type="compositionally biased region" description="Basic and acidic residues" evidence="1">
    <location>
        <begin position="1"/>
        <end position="12"/>
    </location>
</feature>
<keyword evidence="3" id="KW-1185">Reference proteome</keyword>
<dbReference type="Proteomes" id="UP000479710">
    <property type="component" value="Unassembled WGS sequence"/>
</dbReference>
<evidence type="ECO:0000313" key="3">
    <source>
        <dbReference type="Proteomes" id="UP000479710"/>
    </source>
</evidence>
<dbReference type="AlphaFoldDB" id="A0A6G1DNI6"/>
<accession>A0A6G1DNI6</accession>
<feature type="compositionally biased region" description="Basic and acidic residues" evidence="1">
    <location>
        <begin position="27"/>
        <end position="37"/>
    </location>
</feature>
<feature type="region of interest" description="Disordered" evidence="1">
    <location>
        <begin position="1"/>
        <end position="75"/>
    </location>
</feature>
<evidence type="ECO:0000313" key="2">
    <source>
        <dbReference type="EMBL" id="KAF0914395.1"/>
    </source>
</evidence>
<comment type="caution">
    <text evidence="2">The sequence shown here is derived from an EMBL/GenBank/DDBJ whole genome shotgun (WGS) entry which is preliminary data.</text>
</comment>
<gene>
    <name evidence="2" type="ORF">E2562_028487</name>
</gene>
<reference evidence="2 3" key="1">
    <citation type="submission" date="2019-11" db="EMBL/GenBank/DDBJ databases">
        <title>Whole genome sequence of Oryza granulata.</title>
        <authorList>
            <person name="Li W."/>
        </authorList>
    </citation>
    <scope>NUCLEOTIDE SEQUENCE [LARGE SCALE GENOMIC DNA]</scope>
    <source>
        <strain evidence="3">cv. Menghai</strain>
        <tissue evidence="2">Leaf</tissue>
    </source>
</reference>